<keyword evidence="2" id="KW-1185">Reference proteome</keyword>
<dbReference type="OrthoDB" id="5377249at2"/>
<dbReference type="Proteomes" id="UP000067626">
    <property type="component" value="Chromosome"/>
</dbReference>
<dbReference type="InterPro" id="IPR029058">
    <property type="entry name" value="AB_hydrolase_fold"/>
</dbReference>
<protein>
    <recommendedName>
        <fullName evidence="3">Lipase</fullName>
    </recommendedName>
</protein>
<organism evidence="1 2">
    <name type="scientific">Chondromyces crocatus</name>
    <dbReference type="NCBI Taxonomy" id="52"/>
    <lineage>
        <taxon>Bacteria</taxon>
        <taxon>Pseudomonadati</taxon>
        <taxon>Myxococcota</taxon>
        <taxon>Polyangia</taxon>
        <taxon>Polyangiales</taxon>
        <taxon>Polyangiaceae</taxon>
        <taxon>Chondromyces</taxon>
    </lineage>
</organism>
<dbReference type="RefSeq" id="WP_050431368.1">
    <property type="nucleotide sequence ID" value="NZ_CP012159.1"/>
</dbReference>
<dbReference type="STRING" id="52.CMC5_033920"/>
<reference evidence="1 2" key="1">
    <citation type="submission" date="2015-07" db="EMBL/GenBank/DDBJ databases">
        <title>Genome analysis of myxobacterium Chondromyces crocatus Cm c5 reveals a high potential for natural compound synthesis and the genetic basis for the loss of fruiting body formation.</title>
        <authorList>
            <person name="Zaburannyi N."/>
            <person name="Bunk B."/>
            <person name="Maier J."/>
            <person name="Overmann J."/>
            <person name="Mueller R."/>
        </authorList>
    </citation>
    <scope>NUCLEOTIDE SEQUENCE [LARGE SCALE GENOMIC DNA]</scope>
    <source>
        <strain evidence="1 2">Cm c5</strain>
    </source>
</reference>
<dbReference type="SUPFAM" id="SSF53474">
    <property type="entry name" value="alpha/beta-Hydrolases"/>
    <property type="match status" value="1"/>
</dbReference>
<sequence>MLIAPAIVGCGLESLGPEPLQLEPGCNPLTTSEECLYPYPSAFVQRDDASSPTGVRMNFDAQKLPLRGGVTPLDVTPYNAADGVSPVSSILLHFGREIDTEPLPNQHELDQSIRDDCPIALIDQQTGARVPFFAEMDRNAKDDQIDRSALILRPVAPMEMGHRHVVLVRRGLKDTAGKEIEPTAAFKALVSGESTSSKDLEALRPRYESIFTLAESSGFTSGELLTAFDFMVASRDFVLGPILSMRERALEMVGTTGLPYKITEIQEDPNEHMAKIVFGEFEVPTFLRDDDSIEHDADHVPVLQTPNKSYPFTLLVPKKAADGPLPLVVLGHGIFGSGRSFLTSGGDGAAIQQIANDQGAVVIATDWIGLSENDLERLIQIADSLDKIHLVTDRLQQGIINALALTRLARGALKDDAQVKPTDGPLLDLDQTYYWGASLGGIQGSSFISLSPDIARAAFGVPGSAWSTMISRSSVFPPIKVFLQPHYPDPLDFLFGVTLIQARFDHSDPVNVSRLMFREPLPDAPPGRLVVLQEAIGDSQVPNLTTEILARAMGVKQLSPPVYDVFGLEQVTSPTTSSALAQYRMANYDKPAPPEENLPPSEDNGVHHDMNFLPNVHQQIFQLWLGGEIRQFCDGPCDPD</sequence>
<evidence type="ECO:0000313" key="1">
    <source>
        <dbReference type="EMBL" id="AKT39244.1"/>
    </source>
</evidence>
<accession>A0A0K1EEG3</accession>
<dbReference type="AlphaFoldDB" id="A0A0K1EEG3"/>
<evidence type="ECO:0000313" key="2">
    <source>
        <dbReference type="Proteomes" id="UP000067626"/>
    </source>
</evidence>
<dbReference type="KEGG" id="ccro:CMC5_033920"/>
<name>A0A0K1EEG3_CHOCO</name>
<dbReference type="Gene3D" id="3.40.50.1820">
    <property type="entry name" value="alpha/beta hydrolase"/>
    <property type="match status" value="1"/>
</dbReference>
<gene>
    <name evidence="1" type="ORF">CMC5_033920</name>
</gene>
<evidence type="ECO:0008006" key="3">
    <source>
        <dbReference type="Google" id="ProtNLM"/>
    </source>
</evidence>
<proteinExistence type="predicted"/>
<dbReference type="EMBL" id="CP012159">
    <property type="protein sequence ID" value="AKT39244.1"/>
    <property type="molecule type" value="Genomic_DNA"/>
</dbReference>